<dbReference type="InterPro" id="IPR050406">
    <property type="entry name" value="FGGY_Carb_Kinase"/>
</dbReference>
<proteinExistence type="inferred from homology"/>
<evidence type="ECO:0000313" key="7">
    <source>
        <dbReference type="Proteomes" id="UP000838102"/>
    </source>
</evidence>
<keyword evidence="3 6" id="KW-0418">Kinase</keyword>
<dbReference type="InterPro" id="IPR000577">
    <property type="entry name" value="Carb_kinase_FGGY"/>
</dbReference>
<accession>A0ABN8HDB4</accession>
<dbReference type="EC" id="2.7.1.30" evidence="6"/>
<dbReference type="Pfam" id="PF02782">
    <property type="entry name" value="FGGY_C"/>
    <property type="match status" value="1"/>
</dbReference>
<evidence type="ECO:0000259" key="4">
    <source>
        <dbReference type="Pfam" id="PF00370"/>
    </source>
</evidence>
<feature type="domain" description="Carbohydrate kinase FGGY N-terminal" evidence="4">
    <location>
        <begin position="4"/>
        <end position="244"/>
    </location>
</feature>
<dbReference type="CDD" id="cd07779">
    <property type="entry name" value="ASKHA_NBD_FGGY_YgcE-like"/>
    <property type="match status" value="1"/>
</dbReference>
<organism evidence="6 7">
    <name type="scientific">Convivina praedatoris</name>
    <dbReference type="NCBI Taxonomy" id="2880963"/>
    <lineage>
        <taxon>Bacteria</taxon>
        <taxon>Bacillati</taxon>
        <taxon>Bacillota</taxon>
        <taxon>Bacilli</taxon>
        <taxon>Lactobacillales</taxon>
        <taxon>Lactobacillaceae</taxon>
        <taxon>Convivina</taxon>
    </lineage>
</organism>
<dbReference type="InterPro" id="IPR018484">
    <property type="entry name" value="FGGY_N"/>
</dbReference>
<reference evidence="6" key="1">
    <citation type="submission" date="2022-03" db="EMBL/GenBank/DDBJ databases">
        <authorList>
            <person name="Hettiarachchi G."/>
        </authorList>
    </citation>
    <scope>NUCLEOTIDE SEQUENCE</scope>
    <source>
        <strain evidence="6">LMG 32447</strain>
    </source>
</reference>
<sequence length="494" mass="54803">MNTYLIIDIGTSSIRGIIYDKTGKIIYKVSQTYKPEYLPDGSVTQDPQIFIDLLIKIIAQCTLFARDNAYEIKAISMTSQRSSLIPTKGGQPIAQTIMWQDTRVNKILDQYRDYDDFFLQRSGSRLNAVYLGAKICWVKYQSPEIYTEADKMLNIPSLLLYQMTGTYTTDTTYGSRTNLMNIHDLTWDQDLFKILGLDVNKMPEITAPGDVCGYITEEFSQKTGLKKGIPVISAGGDQQCAAVGSGSITNDEVSINTGTGGYLIKNVDVLPKILDGNIIYNTSANPNKYILEIDLLACSSILNWFIDNFYGERDFDKLNQDLSDCYGQHINLAVLPFHKGKSIGVYDTHIRAAFSNVGLSTRRKDMLYALMASLFVEINKGLGIFKANGPISSVIISGGLTNSKVMDQMQADAYNMPVHKTASVESTAIGALISVLVQQGEYASFDEAAQNIIDDPVQSYEPNLDNVQCLLDFDARNTNLYSNLQGTASGYYKE</sequence>
<dbReference type="Gene3D" id="3.30.420.40">
    <property type="match status" value="2"/>
</dbReference>
<dbReference type="SUPFAM" id="SSF53067">
    <property type="entry name" value="Actin-like ATPase domain"/>
    <property type="match status" value="2"/>
</dbReference>
<evidence type="ECO:0000259" key="5">
    <source>
        <dbReference type="Pfam" id="PF02782"/>
    </source>
</evidence>
<dbReference type="EMBL" id="CAKOEU010000003">
    <property type="protein sequence ID" value="CAH1854359.1"/>
    <property type="molecule type" value="Genomic_DNA"/>
</dbReference>
<keyword evidence="7" id="KW-1185">Reference proteome</keyword>
<dbReference type="InterPro" id="IPR018485">
    <property type="entry name" value="FGGY_C"/>
</dbReference>
<dbReference type="GO" id="GO:0004370">
    <property type="term" value="F:glycerol kinase activity"/>
    <property type="evidence" value="ECO:0007669"/>
    <property type="project" value="UniProtKB-EC"/>
</dbReference>
<dbReference type="PANTHER" id="PTHR43095">
    <property type="entry name" value="SUGAR KINASE"/>
    <property type="match status" value="1"/>
</dbReference>
<dbReference type="RefSeq" id="WP_248706258.1">
    <property type="nucleotide sequence ID" value="NZ_CAKOET010000003.1"/>
</dbReference>
<evidence type="ECO:0000256" key="2">
    <source>
        <dbReference type="ARBA" id="ARBA00022679"/>
    </source>
</evidence>
<feature type="domain" description="Carbohydrate kinase FGGY C-terminal" evidence="5">
    <location>
        <begin position="256"/>
        <end position="433"/>
    </location>
</feature>
<dbReference type="PIRSF" id="PIRSF000538">
    <property type="entry name" value="GlpK"/>
    <property type="match status" value="1"/>
</dbReference>
<dbReference type="InterPro" id="IPR043129">
    <property type="entry name" value="ATPase_NBD"/>
</dbReference>
<protein>
    <submittedName>
        <fullName evidence="6">Glycerol kinase</fullName>
        <ecNumber evidence="6">2.7.1.30</ecNumber>
    </submittedName>
</protein>
<evidence type="ECO:0000256" key="3">
    <source>
        <dbReference type="ARBA" id="ARBA00022777"/>
    </source>
</evidence>
<evidence type="ECO:0000313" key="6">
    <source>
        <dbReference type="EMBL" id="CAH1854359.1"/>
    </source>
</evidence>
<dbReference type="Pfam" id="PF00370">
    <property type="entry name" value="FGGY_N"/>
    <property type="match status" value="1"/>
</dbReference>
<gene>
    <name evidence="6" type="primary">glpK</name>
    <name evidence="6" type="ORF">LMG032447_00850</name>
</gene>
<evidence type="ECO:0000256" key="1">
    <source>
        <dbReference type="ARBA" id="ARBA00009156"/>
    </source>
</evidence>
<keyword evidence="2 6" id="KW-0808">Transferase</keyword>
<comment type="caution">
    <text evidence="6">The sequence shown here is derived from an EMBL/GenBank/DDBJ whole genome shotgun (WGS) entry which is preliminary data.</text>
</comment>
<name>A0ABN8HDB4_9LACO</name>
<dbReference type="Proteomes" id="UP000838102">
    <property type="component" value="Unassembled WGS sequence"/>
</dbReference>
<comment type="similarity">
    <text evidence="1">Belongs to the FGGY kinase family.</text>
</comment>